<dbReference type="Pfam" id="PF00583">
    <property type="entry name" value="Acetyltransf_1"/>
    <property type="match status" value="1"/>
</dbReference>
<dbReference type="InterPro" id="IPR016181">
    <property type="entry name" value="Acyl_CoA_acyltransferase"/>
</dbReference>
<comment type="caution">
    <text evidence="2">The sequence shown here is derived from an EMBL/GenBank/DDBJ whole genome shotgun (WGS) entry which is preliminary data.</text>
</comment>
<organism evidence="2 3">
    <name type="scientific">Madurella fahalii</name>
    <dbReference type="NCBI Taxonomy" id="1157608"/>
    <lineage>
        <taxon>Eukaryota</taxon>
        <taxon>Fungi</taxon>
        <taxon>Dikarya</taxon>
        <taxon>Ascomycota</taxon>
        <taxon>Pezizomycotina</taxon>
        <taxon>Sordariomycetes</taxon>
        <taxon>Sordariomycetidae</taxon>
        <taxon>Sordariales</taxon>
        <taxon>Sordariales incertae sedis</taxon>
        <taxon>Madurella</taxon>
    </lineage>
</organism>
<evidence type="ECO:0000313" key="3">
    <source>
        <dbReference type="Proteomes" id="UP001628179"/>
    </source>
</evidence>
<dbReference type="InterPro" id="IPR000182">
    <property type="entry name" value="GNAT_dom"/>
</dbReference>
<name>A0ABQ0GQD8_9PEZI</name>
<proteinExistence type="predicted"/>
<dbReference type="CDD" id="cd04301">
    <property type="entry name" value="NAT_SF"/>
    <property type="match status" value="1"/>
</dbReference>
<accession>A0ABQ0GQD8</accession>
<evidence type="ECO:0000313" key="2">
    <source>
        <dbReference type="EMBL" id="GAB1319955.1"/>
    </source>
</evidence>
<gene>
    <name evidence="2" type="ORF">MFIFM68171_10165</name>
</gene>
<dbReference type="Gene3D" id="3.40.630.30">
    <property type="match status" value="1"/>
</dbReference>
<dbReference type="SUPFAM" id="SSF55729">
    <property type="entry name" value="Acyl-CoA N-acyltransferases (Nat)"/>
    <property type="match status" value="1"/>
</dbReference>
<keyword evidence="3" id="KW-1185">Reference proteome</keyword>
<dbReference type="GeneID" id="98180907"/>
<evidence type="ECO:0000259" key="1">
    <source>
        <dbReference type="PROSITE" id="PS51186"/>
    </source>
</evidence>
<protein>
    <recommendedName>
        <fullName evidence="1">N-acetyltransferase domain-containing protein</fullName>
    </recommendedName>
</protein>
<dbReference type="PROSITE" id="PS51186">
    <property type="entry name" value="GNAT"/>
    <property type="match status" value="1"/>
</dbReference>
<dbReference type="RefSeq" id="XP_070921685.1">
    <property type="nucleotide sequence ID" value="XM_071065584.1"/>
</dbReference>
<dbReference type="Proteomes" id="UP001628179">
    <property type="component" value="Unassembled WGS sequence"/>
</dbReference>
<dbReference type="EMBL" id="BAAFSV010000006">
    <property type="protein sequence ID" value="GAB1319955.1"/>
    <property type="molecule type" value="Genomic_DNA"/>
</dbReference>
<sequence length="222" mass="24987">MPKFHIRPAKPTLEEAQFITSALDSALPRLAAIGSVDQWGTTPFSNREDFLPNQLKLLEVSERYRLTGKADLEHGAIRTFIAEAESESEPGDDGNGKEKVPVGMLAVREEGMSDYVVDSDVAKEDEKRWLPYLFVKALVTDFGAGEERRKGVGAEMLRFAVDYARDRGKKVVYLDCWAGNGGKLVRYYEEQGFVKVGKFVVEKKEGGKWEGMLMRMELVEEE</sequence>
<feature type="domain" description="N-acetyltransferase" evidence="1">
    <location>
        <begin position="146"/>
        <end position="219"/>
    </location>
</feature>
<reference evidence="2 3" key="1">
    <citation type="submission" date="2024-09" db="EMBL/GenBank/DDBJ databases">
        <title>Itraconazole resistance in Madurella fahalii resulting from another homologue of gene encoding cytochrome P450 14-alpha sterol demethylase (CYP51).</title>
        <authorList>
            <person name="Yoshioka I."/>
            <person name="Fahal A.H."/>
            <person name="Kaneko S."/>
            <person name="Yaguchi T."/>
        </authorList>
    </citation>
    <scope>NUCLEOTIDE SEQUENCE [LARGE SCALE GENOMIC DNA]</scope>
    <source>
        <strain evidence="2 3">IFM 68171</strain>
    </source>
</reference>